<organism evidence="1">
    <name type="scientific">Salmonella typhimurium</name>
    <dbReference type="NCBI Taxonomy" id="90371"/>
    <lineage>
        <taxon>Bacteria</taxon>
        <taxon>Pseudomonadati</taxon>
        <taxon>Pseudomonadota</taxon>
        <taxon>Gammaproteobacteria</taxon>
        <taxon>Enterobacterales</taxon>
        <taxon>Enterobacteriaceae</taxon>
        <taxon>Salmonella</taxon>
    </lineage>
</organism>
<proteinExistence type="predicted"/>
<reference evidence="1" key="1">
    <citation type="journal article" date="2018" name="Plasmid">
        <title>IS26 mediated antimicrobial resistance gene shuffling from the chromosome to a mosaic conjugative FII plasmid.</title>
        <authorList>
            <person name="Oliva M."/>
            <person name="Monno R."/>
            <person name="Addabbo P."/>
            <person name="Pesole G."/>
            <person name="Scrascia M."/>
            <person name="Calia C."/>
            <person name="Dionisi A.M."/>
            <person name="Chiara M."/>
            <person name="Horner D.S."/>
            <person name="Manzari C."/>
            <person name="Pazzani C."/>
        </authorList>
    </citation>
    <scope>NUCLEOTIDE SEQUENCE</scope>
    <source>
        <strain evidence="1">1007</strain>
    </source>
</reference>
<protein>
    <submittedName>
        <fullName evidence="1">Uncharacterized protein</fullName>
    </submittedName>
</protein>
<dbReference type="EMBL" id="MH257754">
    <property type="protein sequence ID" value="AXY98506.1"/>
    <property type="molecule type" value="Genomic_DNA"/>
</dbReference>
<gene>
    <name evidence="1" type="ORF">MH257754_0058</name>
</gene>
<dbReference type="AlphaFoldDB" id="A0A385JKB1"/>
<sequence length="42" mass="4752">MIIKLFIINELCGLNQLDHRINNAIFTVTAAVLGLHPRQPRP</sequence>
<accession>A0A385JKB1</accession>
<name>A0A385JKB1_SALTM</name>
<evidence type="ECO:0000313" key="1">
    <source>
        <dbReference type="EMBL" id="AXY98506.1"/>
    </source>
</evidence>